<accession>A0ACC0C8V5</accession>
<evidence type="ECO:0000313" key="2">
    <source>
        <dbReference type="Proteomes" id="UP001060085"/>
    </source>
</evidence>
<dbReference type="EMBL" id="CM044701">
    <property type="protein sequence ID" value="KAI5681267.1"/>
    <property type="molecule type" value="Genomic_DNA"/>
</dbReference>
<name>A0ACC0C8V5_CATRO</name>
<evidence type="ECO:0000313" key="1">
    <source>
        <dbReference type="EMBL" id="KAI5681267.1"/>
    </source>
</evidence>
<proteinExistence type="predicted"/>
<dbReference type="Proteomes" id="UP001060085">
    <property type="component" value="Linkage Group LG01"/>
</dbReference>
<organism evidence="1 2">
    <name type="scientific">Catharanthus roseus</name>
    <name type="common">Madagascar periwinkle</name>
    <name type="synonym">Vinca rosea</name>
    <dbReference type="NCBI Taxonomy" id="4058"/>
    <lineage>
        <taxon>Eukaryota</taxon>
        <taxon>Viridiplantae</taxon>
        <taxon>Streptophyta</taxon>
        <taxon>Embryophyta</taxon>
        <taxon>Tracheophyta</taxon>
        <taxon>Spermatophyta</taxon>
        <taxon>Magnoliopsida</taxon>
        <taxon>eudicotyledons</taxon>
        <taxon>Gunneridae</taxon>
        <taxon>Pentapetalae</taxon>
        <taxon>asterids</taxon>
        <taxon>lamiids</taxon>
        <taxon>Gentianales</taxon>
        <taxon>Apocynaceae</taxon>
        <taxon>Rauvolfioideae</taxon>
        <taxon>Vinceae</taxon>
        <taxon>Catharanthinae</taxon>
        <taxon>Catharanthus</taxon>
    </lineage>
</organism>
<gene>
    <name evidence="1" type="ORF">M9H77_02494</name>
</gene>
<protein>
    <submittedName>
        <fullName evidence="1">Uncharacterized protein</fullName>
    </submittedName>
</protein>
<sequence>MSKDAYFVASSDGLGLIITIVQLKENDEDNNYAEWAKDTPIGGQGAQIPAPAPAAAQFLLVDAAGGRGKPRRLLSGRAPDSFRTQQQIGRQQIGRRSGVDGWANTAV</sequence>
<keyword evidence="2" id="KW-1185">Reference proteome</keyword>
<comment type="caution">
    <text evidence="1">The sequence shown here is derived from an EMBL/GenBank/DDBJ whole genome shotgun (WGS) entry which is preliminary data.</text>
</comment>
<reference evidence="2" key="1">
    <citation type="journal article" date="2023" name="Nat. Plants">
        <title>Single-cell RNA sequencing provides a high-resolution roadmap for understanding the multicellular compartmentation of specialized metabolism.</title>
        <authorList>
            <person name="Sun S."/>
            <person name="Shen X."/>
            <person name="Li Y."/>
            <person name="Li Y."/>
            <person name="Wang S."/>
            <person name="Li R."/>
            <person name="Zhang H."/>
            <person name="Shen G."/>
            <person name="Guo B."/>
            <person name="Wei J."/>
            <person name="Xu J."/>
            <person name="St-Pierre B."/>
            <person name="Chen S."/>
            <person name="Sun C."/>
        </authorList>
    </citation>
    <scope>NUCLEOTIDE SEQUENCE [LARGE SCALE GENOMIC DNA]</scope>
</reference>